<evidence type="ECO:0000313" key="2">
    <source>
        <dbReference type="Proteomes" id="UP000828390"/>
    </source>
</evidence>
<dbReference type="Proteomes" id="UP000828390">
    <property type="component" value="Unassembled WGS sequence"/>
</dbReference>
<dbReference type="AlphaFoldDB" id="A0A9D4N5P5"/>
<reference evidence="1" key="2">
    <citation type="submission" date="2020-11" db="EMBL/GenBank/DDBJ databases">
        <authorList>
            <person name="McCartney M.A."/>
            <person name="Auch B."/>
            <person name="Kono T."/>
            <person name="Mallez S."/>
            <person name="Becker A."/>
            <person name="Gohl D.M."/>
            <person name="Silverstein K.A.T."/>
            <person name="Koren S."/>
            <person name="Bechman K.B."/>
            <person name="Herman A."/>
            <person name="Abrahante J.E."/>
            <person name="Garbe J."/>
        </authorList>
    </citation>
    <scope>NUCLEOTIDE SEQUENCE</scope>
    <source>
        <strain evidence="1">Duluth1</strain>
        <tissue evidence="1">Whole animal</tissue>
    </source>
</reference>
<reference evidence="1" key="1">
    <citation type="journal article" date="2019" name="bioRxiv">
        <title>The Genome of the Zebra Mussel, Dreissena polymorpha: A Resource for Invasive Species Research.</title>
        <authorList>
            <person name="McCartney M.A."/>
            <person name="Auch B."/>
            <person name="Kono T."/>
            <person name="Mallez S."/>
            <person name="Zhang Y."/>
            <person name="Obille A."/>
            <person name="Becker A."/>
            <person name="Abrahante J.E."/>
            <person name="Garbe J."/>
            <person name="Badalamenti J.P."/>
            <person name="Herman A."/>
            <person name="Mangelson H."/>
            <person name="Liachko I."/>
            <person name="Sullivan S."/>
            <person name="Sone E.D."/>
            <person name="Koren S."/>
            <person name="Silverstein K.A.T."/>
            <person name="Beckman K.B."/>
            <person name="Gohl D.M."/>
        </authorList>
    </citation>
    <scope>NUCLEOTIDE SEQUENCE</scope>
    <source>
        <strain evidence="1">Duluth1</strain>
        <tissue evidence="1">Whole animal</tissue>
    </source>
</reference>
<proteinExistence type="predicted"/>
<gene>
    <name evidence="1" type="ORF">DPMN_011728</name>
</gene>
<sequence>MECSWGVAEVDSCLFPDAPLLPREAPDLVLANILCLIADIEGPHCVPVHEVPEGKAVVVEVLELLRLDDGHVALTTWGASLDVQEVALKERWKL</sequence>
<comment type="caution">
    <text evidence="1">The sequence shown here is derived from an EMBL/GenBank/DDBJ whole genome shotgun (WGS) entry which is preliminary data.</text>
</comment>
<evidence type="ECO:0000313" key="1">
    <source>
        <dbReference type="EMBL" id="KAH3887709.1"/>
    </source>
</evidence>
<name>A0A9D4N5P5_DREPO</name>
<organism evidence="1 2">
    <name type="scientific">Dreissena polymorpha</name>
    <name type="common">Zebra mussel</name>
    <name type="synonym">Mytilus polymorpha</name>
    <dbReference type="NCBI Taxonomy" id="45954"/>
    <lineage>
        <taxon>Eukaryota</taxon>
        <taxon>Metazoa</taxon>
        <taxon>Spiralia</taxon>
        <taxon>Lophotrochozoa</taxon>
        <taxon>Mollusca</taxon>
        <taxon>Bivalvia</taxon>
        <taxon>Autobranchia</taxon>
        <taxon>Heteroconchia</taxon>
        <taxon>Euheterodonta</taxon>
        <taxon>Imparidentia</taxon>
        <taxon>Neoheterodontei</taxon>
        <taxon>Myida</taxon>
        <taxon>Dreissenoidea</taxon>
        <taxon>Dreissenidae</taxon>
        <taxon>Dreissena</taxon>
    </lineage>
</organism>
<protein>
    <submittedName>
        <fullName evidence="1">Uncharacterized protein</fullName>
    </submittedName>
</protein>
<dbReference type="EMBL" id="JAIWYP010000001">
    <property type="protein sequence ID" value="KAH3887709.1"/>
    <property type="molecule type" value="Genomic_DNA"/>
</dbReference>
<accession>A0A9D4N5P5</accession>
<keyword evidence="2" id="KW-1185">Reference proteome</keyword>